<dbReference type="InterPro" id="IPR001509">
    <property type="entry name" value="Epimerase_deHydtase"/>
</dbReference>
<dbReference type="Pfam" id="PF01370">
    <property type="entry name" value="Epimerase"/>
    <property type="match status" value="1"/>
</dbReference>
<dbReference type="Proteomes" id="UP001229651">
    <property type="component" value="Unassembled WGS sequence"/>
</dbReference>
<dbReference type="InterPro" id="IPR036291">
    <property type="entry name" value="NAD(P)-bd_dom_sf"/>
</dbReference>
<dbReference type="SUPFAM" id="SSF51735">
    <property type="entry name" value="NAD(P)-binding Rossmann-fold domains"/>
    <property type="match status" value="1"/>
</dbReference>
<protein>
    <submittedName>
        <fullName evidence="4">Uncharacterized protein (TIGR01777 family)</fullName>
    </submittedName>
</protein>
<dbReference type="NCBIfam" id="TIGR01777">
    <property type="entry name" value="yfcH"/>
    <property type="match status" value="1"/>
</dbReference>
<dbReference type="InterPro" id="IPR013549">
    <property type="entry name" value="DUF1731"/>
</dbReference>
<dbReference type="EMBL" id="JAUSUT010000001">
    <property type="protein sequence ID" value="MDQ0379851.1"/>
    <property type="molecule type" value="Genomic_DNA"/>
</dbReference>
<evidence type="ECO:0000256" key="1">
    <source>
        <dbReference type="ARBA" id="ARBA00009353"/>
    </source>
</evidence>
<dbReference type="Pfam" id="PF08338">
    <property type="entry name" value="DUF1731"/>
    <property type="match status" value="1"/>
</dbReference>
<evidence type="ECO:0000313" key="4">
    <source>
        <dbReference type="EMBL" id="MDQ0379851.1"/>
    </source>
</evidence>
<reference evidence="4 5" key="1">
    <citation type="submission" date="2023-07" db="EMBL/GenBank/DDBJ databases">
        <title>Sequencing the genomes of 1000 actinobacteria strains.</title>
        <authorList>
            <person name="Klenk H.-P."/>
        </authorList>
    </citation>
    <scope>NUCLEOTIDE SEQUENCE [LARGE SCALE GENOMIC DNA]</scope>
    <source>
        <strain evidence="4 5">DSM 45805</strain>
    </source>
</reference>
<comment type="caution">
    <text evidence="4">The sequence shown here is derived from an EMBL/GenBank/DDBJ whole genome shotgun (WGS) entry which is preliminary data.</text>
</comment>
<keyword evidence="5" id="KW-1185">Reference proteome</keyword>
<dbReference type="Gene3D" id="3.40.50.720">
    <property type="entry name" value="NAD(P)-binding Rossmann-like Domain"/>
    <property type="match status" value="1"/>
</dbReference>
<evidence type="ECO:0000259" key="3">
    <source>
        <dbReference type="Pfam" id="PF08338"/>
    </source>
</evidence>
<dbReference type="PANTHER" id="PTHR11092">
    <property type="entry name" value="SUGAR NUCLEOTIDE EPIMERASE RELATED"/>
    <property type="match status" value="1"/>
</dbReference>
<comment type="similarity">
    <text evidence="1">Belongs to the NAD(P)-dependent epimerase/dehydratase family. SDR39U1 subfamily.</text>
</comment>
<name>A0ABU0EY13_9PSEU</name>
<feature type="domain" description="DUF1731" evidence="3">
    <location>
        <begin position="245"/>
        <end position="290"/>
    </location>
</feature>
<gene>
    <name evidence="4" type="ORF">FB470_003845</name>
</gene>
<evidence type="ECO:0000313" key="5">
    <source>
        <dbReference type="Proteomes" id="UP001229651"/>
    </source>
</evidence>
<feature type="domain" description="NAD-dependent epimerase/dehydratase" evidence="2">
    <location>
        <begin position="3"/>
        <end position="209"/>
    </location>
</feature>
<proteinExistence type="inferred from homology"/>
<dbReference type="RefSeq" id="WP_306993413.1">
    <property type="nucleotide sequence ID" value="NZ_JAUSUT010000001.1"/>
</dbReference>
<dbReference type="PANTHER" id="PTHR11092:SF0">
    <property type="entry name" value="EPIMERASE FAMILY PROTEIN SDR39U1"/>
    <property type="match status" value="1"/>
</dbReference>
<evidence type="ECO:0000259" key="2">
    <source>
        <dbReference type="Pfam" id="PF01370"/>
    </source>
</evidence>
<sequence>MRVLIAGSSGLLGSALVAALRDCGHDVRRLVRREARAADEHSWDPPAGRIDDRAFEDVSAVVNLCGSPMGLRWSAARKQMIRDSRLEPTEVLAEAVAEYRIPSLVNASGIGYYGDTGDTVVTETAPRGEGFLAELCEAWEAATTAAAEAGSRVVNLRTGLVLGGRGGLLGPLKPLFWLGLGGRLGDGRQYMPWISLRDHVSAVRFLLEHETLSGPVNLCAPEPATNAEFTRALAHALRRPAPWWVPGFALRAALGEVADEMALISQRAVPAVLEKAGFTFVHTDLDGALAVAV</sequence>
<organism evidence="4 5">
    <name type="scientific">Amycolatopsis thermophila</name>
    <dbReference type="NCBI Taxonomy" id="206084"/>
    <lineage>
        <taxon>Bacteria</taxon>
        <taxon>Bacillati</taxon>
        <taxon>Actinomycetota</taxon>
        <taxon>Actinomycetes</taxon>
        <taxon>Pseudonocardiales</taxon>
        <taxon>Pseudonocardiaceae</taxon>
        <taxon>Amycolatopsis</taxon>
    </lineage>
</organism>
<accession>A0ABU0EY13</accession>
<dbReference type="InterPro" id="IPR010099">
    <property type="entry name" value="SDR39U1"/>
</dbReference>